<feature type="region of interest" description="Disordered" evidence="7">
    <location>
        <begin position="653"/>
        <end position="768"/>
    </location>
</feature>
<feature type="compositionally biased region" description="Basic and acidic residues" evidence="7">
    <location>
        <begin position="1717"/>
        <end position="1726"/>
    </location>
</feature>
<reference evidence="9" key="1">
    <citation type="submission" date="2017-05" db="UniProtKB">
        <authorList>
            <consortium name="EnsemblMetazoa"/>
        </authorList>
    </citation>
    <scope>IDENTIFICATION</scope>
</reference>
<dbReference type="PANTHER" id="PTHR45625">
    <property type="entry name" value="PEPTIDYL-PROLYL CIS-TRANS ISOMERASE-RELATED"/>
    <property type="match status" value="1"/>
</dbReference>
<dbReference type="Gene3D" id="1.10.10.10">
    <property type="entry name" value="Winged helix-like DNA-binding domain superfamily/Winged helix DNA-binding domain"/>
    <property type="match status" value="2"/>
</dbReference>
<feature type="compositionally biased region" description="Low complexity" evidence="7">
    <location>
        <begin position="677"/>
        <end position="713"/>
    </location>
</feature>
<protein>
    <recommendedName>
        <fullName evidence="4">Spliceosome-associated protein CWC27 homolog</fullName>
    </recommendedName>
    <alternativeName>
        <fullName evidence="5">Probable inactive peptidyl-prolyl cis-trans isomerase CWC27 homolog</fullName>
    </alternativeName>
</protein>
<evidence type="ECO:0000313" key="9">
    <source>
        <dbReference type="EnsemblMetazoa" id="Aqu2.1.15437_001"/>
    </source>
</evidence>
<name>A0A1X7TKT4_AMPQE</name>
<dbReference type="PANTHER" id="PTHR45625:SF6">
    <property type="entry name" value="SPLICEOSOME-ASSOCIATED PROTEIN CWC27 HOMOLOG"/>
    <property type="match status" value="1"/>
</dbReference>
<feature type="domain" description="PPIase cyclophilin-type" evidence="8">
    <location>
        <begin position="1582"/>
        <end position="1731"/>
    </location>
</feature>
<sequence>MIPNVEGTCKFDRHWVYFIDSGGQTAFQELLPLFTRASSFNIITLDISKDIDEKLQQNHRINGVSFIQGDPFSYTNIQFLKDVLSSGSILQPYLAPGSEENTSPGSATPQFPQYFVLGTHKDKAKQEVIEQYNKELSLLTSGSEKKGYRIIPAIENGDIIYAVNTMLEPGPEREAEAKRLCKMIHKKVSEDKIRIPIRWFAFELTLLGEAKGRSFLQMGDVLSAGRSLQMTKIDTMKALQYLHNVTIILYYPQVLPDFVFVDPHPILDILSRLLALATCQIPRKIVKQGVRLSEFEMNHLTKNGFFTQALLAKLEVDVDFPKSDFIKLLLHFHIIIETDEQGKYFIPSALPPCPKTRQRPESDIDPLQIIWPSPVMEQEENPRVILPVPCGIFPLAIVNLMKRTEQPKFCFPNTSSQCLRYRDAMSFRVHHQKNYIGTIHIIKKHECVKERQIEHKHIEIYFEGDTLKYCPLICEAVKEAIASSCEALHIKPDGYEFAFACPSTEGCYRIVTNENEMKVQCTLKCPMPPIITGKEKYWSWFSQKSLTEGTVATATVTNEIDIKKIEKWLKEGEVKLEITRINMHGAPGAGKTCSQHLLLNEPPPEKLTDSTPIACRAVQATRISIDHDKNKKWERVEIKDLLNKLAFHFEKKKKDEEISTKAPNHSTEQSLEKPTENEPAPTENEPAPTENEAAPTKNEAAPTENETAPTENELVPTENEAAPTKNEAAPTENEAAPTENEPVPTENEAAPTENEQLENDEAIDKPTENAESIKIKLADTEVIKKIADAIATGKFQEFSTNWVYFIDSGGQPAYRELLPLFARGAALNIITIDLTKGLDEKCEFQYRIDQHTLSIDIKLQYSNLDIIQSTISSGAMLNPIEIPYVSVSESDESKHSHYLILGTHIDKLKEKGTLDNMNKKLINEGFNNLIKQNEDGGSVIFPVNTLLPAESKERKEASVKLCTAVSNCRVAMTIKLPIRLFTFEISLQLEAKKKNQSFLTKEEVMELGKPLKLIESDINKALEFLHNVTIILYYPDVLPNIIFVDPEPILDILSRLIAIRYVDHNNRQFIANPPPSPAITWDLVKYGLFKEDLLKIIGKQKIFNSDFESFHMIDLLKHLHIIAEVKEKKNSCHMIKFLLLRLLQIVTGNKKEKKNKYFFPCALPSCGKLNDPPTEIQPLLIAWEIGDSNETTLAIPQGLFTLTIVHLLERKDEVEFSPLKLNPCYRYNNAMSLCVYKKYHIDIINCYTHLEIRVRGRCRDICPKIREIVSKAVKESSKDLKLKKDNKFVFAFKCPLQKTCIVQKDNCSTLCPCEDQCEVLKGDDDSYRCWFSDYQIQSSSSDTVQVPTPPHDALPNEGSCSKEVQNYQSNYIKNPANRNWGCYMFVIFLAVGVVLAGVAMNRFVTVEKNTNNIEKFLTIMTHIATGTLPTQPHQYSTTVNPDNDGVGQLGIEDLDKVLTVLQEAMFGSAEWNNLGLKLGLLEPTTLDVIEDGGGDAHKKLKKTIGAWLRGEDKNNFETRDFNILSRYTEIYPDFSDFSDLSSTAPEMSSIYITEPPTKGKVVNPAAAVLVTTGPSPQVLLKTTLGDIDIELWSKEAPLACRNFIQLCLEDYYNDTIFHRVVFEFVAQGGDPTGTGEGGESIYGSPFKDEFHQRLKFNRRVPRESRCKTARGQSEKVQSQSKATKNFSLLSFGEEAEEEEEELNEVIQTRNIKIKSSHDVLKDDRLVSDPALSNEELQSAKRPKLEEEKEEESEEEMLEEESKDQTKVYVAIL</sequence>
<organism evidence="9">
    <name type="scientific">Amphimedon queenslandica</name>
    <name type="common">Sponge</name>
    <dbReference type="NCBI Taxonomy" id="400682"/>
    <lineage>
        <taxon>Eukaryota</taxon>
        <taxon>Metazoa</taxon>
        <taxon>Porifera</taxon>
        <taxon>Demospongiae</taxon>
        <taxon>Heteroscleromorpha</taxon>
        <taxon>Haplosclerida</taxon>
        <taxon>Niphatidae</taxon>
        <taxon>Amphimedon</taxon>
    </lineage>
</organism>
<dbReference type="InParanoid" id="A0A1X7TKT4"/>
<accession>A0A1X7TKT4</accession>
<dbReference type="InterPro" id="IPR027417">
    <property type="entry name" value="P-loop_NTPase"/>
</dbReference>
<dbReference type="Pfam" id="PF00160">
    <property type="entry name" value="Pro_isomerase"/>
    <property type="match status" value="1"/>
</dbReference>
<dbReference type="OrthoDB" id="442970at2759"/>
<keyword evidence="3" id="KW-0539">Nucleus</keyword>
<dbReference type="EnsemblMetazoa" id="Aqu2.1.15437_001">
    <property type="protein sequence ID" value="Aqu2.1.15437_001"/>
    <property type="gene ID" value="Aqu2.1.15437"/>
</dbReference>
<dbReference type="STRING" id="400682.A0A1X7TKT4"/>
<dbReference type="PROSITE" id="PS50072">
    <property type="entry name" value="CSA_PPIASE_2"/>
    <property type="match status" value="1"/>
</dbReference>
<dbReference type="PROSITE" id="PS00170">
    <property type="entry name" value="CSA_PPIASE_1"/>
    <property type="match status" value="1"/>
</dbReference>
<dbReference type="InterPro" id="IPR044666">
    <property type="entry name" value="Cyclophilin_A-like"/>
</dbReference>
<dbReference type="SUPFAM" id="SSF50891">
    <property type="entry name" value="Cyclophilin-like"/>
    <property type="match status" value="1"/>
</dbReference>
<evidence type="ECO:0000256" key="1">
    <source>
        <dbReference type="ARBA" id="ARBA00004123"/>
    </source>
</evidence>
<evidence type="ECO:0000256" key="4">
    <source>
        <dbReference type="ARBA" id="ARBA00040027"/>
    </source>
</evidence>
<dbReference type="InterPro" id="IPR020892">
    <property type="entry name" value="Cyclophilin-type_PPIase_CS"/>
</dbReference>
<dbReference type="InterPro" id="IPR036388">
    <property type="entry name" value="WH-like_DNA-bd_sf"/>
</dbReference>
<comment type="similarity">
    <text evidence="2">Belongs to the cyclophilin-type PPIase family.</text>
</comment>
<evidence type="ECO:0000256" key="6">
    <source>
        <dbReference type="ARBA" id="ARBA00046368"/>
    </source>
</evidence>
<dbReference type="GO" id="GO:0003755">
    <property type="term" value="F:peptidyl-prolyl cis-trans isomerase activity"/>
    <property type="evidence" value="ECO:0007669"/>
    <property type="project" value="InterPro"/>
</dbReference>
<dbReference type="GO" id="GO:0071013">
    <property type="term" value="C:catalytic step 2 spliceosome"/>
    <property type="evidence" value="ECO:0007669"/>
    <property type="project" value="TreeGrafter"/>
</dbReference>
<feature type="compositionally biased region" description="Acidic residues" evidence="7">
    <location>
        <begin position="1747"/>
        <end position="1761"/>
    </location>
</feature>
<dbReference type="SUPFAM" id="SSF52540">
    <property type="entry name" value="P-loop containing nucleoside triphosphate hydrolases"/>
    <property type="match status" value="1"/>
</dbReference>
<dbReference type="Gene3D" id="2.40.100.10">
    <property type="entry name" value="Cyclophilin-like"/>
    <property type="match status" value="1"/>
</dbReference>
<feature type="compositionally biased region" description="Low complexity" evidence="7">
    <location>
        <begin position="726"/>
        <end position="753"/>
    </location>
</feature>
<evidence type="ECO:0000256" key="2">
    <source>
        <dbReference type="ARBA" id="ARBA00007365"/>
    </source>
</evidence>
<comment type="subcellular location">
    <subcellularLocation>
        <location evidence="1">Nucleus</location>
    </subcellularLocation>
</comment>
<comment type="subunit">
    <text evidence="6">Part of the activated spliceosome B/catalytic step 1 spliceosome, one of the forms of the spliceosome which has a well-formed active site but still cannot catalyze the branching reaction and is composed at least of 52 proteins, the U2, U5 and U6 snRNAs and the pre-mRNA. Recruited during early steps of activated spliceosome B maturation, it is probably one of the first proteins released from this complex as he matures to the spliceosome C complex. Component of the minor spliceosome, which splices U12-type introns.</text>
</comment>
<feature type="region of interest" description="Disordered" evidence="7">
    <location>
        <begin position="1717"/>
        <end position="1766"/>
    </location>
</feature>
<evidence type="ECO:0000259" key="8">
    <source>
        <dbReference type="PROSITE" id="PS50072"/>
    </source>
</evidence>
<evidence type="ECO:0000256" key="7">
    <source>
        <dbReference type="SAM" id="MobiDB-lite"/>
    </source>
</evidence>
<evidence type="ECO:0000256" key="5">
    <source>
        <dbReference type="ARBA" id="ARBA00042090"/>
    </source>
</evidence>
<dbReference type="InterPro" id="IPR029000">
    <property type="entry name" value="Cyclophilin-like_dom_sf"/>
</dbReference>
<evidence type="ECO:0000256" key="3">
    <source>
        <dbReference type="ARBA" id="ARBA00023242"/>
    </source>
</evidence>
<dbReference type="GO" id="GO:0006457">
    <property type="term" value="P:protein folding"/>
    <property type="evidence" value="ECO:0007669"/>
    <property type="project" value="InterPro"/>
</dbReference>
<dbReference type="InterPro" id="IPR002130">
    <property type="entry name" value="Cyclophilin-type_PPIase_dom"/>
</dbReference>
<proteinExistence type="inferred from homology"/>